<evidence type="ECO:0000313" key="2">
    <source>
        <dbReference type="EMBL" id="GBE62223.1"/>
    </source>
</evidence>
<evidence type="ECO:0000256" key="1">
    <source>
        <dbReference type="SAM" id="MobiDB-lite"/>
    </source>
</evidence>
<dbReference type="OrthoDB" id="365616at2759"/>
<dbReference type="Pfam" id="PF12314">
    <property type="entry name" value="IMCp"/>
    <property type="match status" value="1"/>
</dbReference>
<feature type="compositionally biased region" description="Polar residues" evidence="1">
    <location>
        <begin position="638"/>
        <end position="648"/>
    </location>
</feature>
<evidence type="ECO:0000313" key="3">
    <source>
        <dbReference type="Proteomes" id="UP000236319"/>
    </source>
</evidence>
<accession>A0A2H6KGV1</accession>
<keyword evidence="3" id="KW-1185">Reference proteome</keyword>
<dbReference type="GeneID" id="39875993"/>
<reference evidence="2 3" key="1">
    <citation type="journal article" date="2017" name="BMC Genomics">
        <title>Whole-genome assembly of Babesia ovata and comparative genomics between closely related pathogens.</title>
        <authorList>
            <person name="Yamagishi J."/>
            <person name="Asada M."/>
            <person name="Hakimi H."/>
            <person name="Tanaka T.Q."/>
            <person name="Sugimoto C."/>
            <person name="Kawazu S."/>
        </authorList>
    </citation>
    <scope>NUCLEOTIDE SEQUENCE [LARGE SCALE GENOMIC DNA]</scope>
    <source>
        <strain evidence="2 3">Miyake</strain>
    </source>
</reference>
<feature type="region of interest" description="Disordered" evidence="1">
    <location>
        <begin position="625"/>
        <end position="648"/>
    </location>
</feature>
<name>A0A2H6KGV1_9APIC</name>
<dbReference type="RefSeq" id="XP_028868466.1">
    <property type="nucleotide sequence ID" value="XM_029012633.1"/>
</dbReference>
<dbReference type="AlphaFoldDB" id="A0A2H6KGV1"/>
<dbReference type="EMBL" id="BDSA01000004">
    <property type="protein sequence ID" value="GBE62223.1"/>
    <property type="molecule type" value="Genomic_DNA"/>
</dbReference>
<sequence length="648" mass="72903">MDVTKSSGTENTCTDPERVQKYAEQPFTLDNKQESLYECPTSACSIASVGAQQDAYGNLNAAIFNAYSLDSSDDESPVTQEPYYSGKTPSIEGATNFATSEEKGSTSLTYQQVVGGYFAGSPGTLLMGTGTLSERPRNFIPESTMGDAAPLTQDITEGPTVVMTPRSSRCGTMEANVLNPGVSTKDLGSELPVIRECHTPMSVQQGTPLSRISASTSPAVKDYSRAVECGNTSETSFIHEGYDTIQIPRYRPVEVVDKVVEVPIVHHVDTYVPKKEIQEIESFVKKPYTKYVDKFVEVPEVHYSDKIVEVPEYHEVTKTVTKVELQERIKYVPKVEVKVVPKYVEVPVIKIVDRYEEYEEVEEIIKEVEKVEIVDVPREVVKHVIKPVKKIIEQERIIPVNKHRDVPVEKVKFVPKIETVEVIREVPKVVDVPVPYKVHKIEYVDKPYIVPEYRDVQVGVPVRKRVTPIYRYEGEPEIIDLPVHKPYFVIHDHIAFKPAAQPVSEKIKVVGSRPIDLNTLTKEDRLDAQERMQNAINQRPLEHHKECHEIYHVNTQLPMATPNDRELGECASQPRHGQIGMPITHEKQFSKPQFGTPEMLSSNSNRPNVPMEAIIYMRSPRGHLSPMSDGGAMDVYPHSSNNTPRMAN</sequence>
<dbReference type="VEuPathDB" id="PiroplasmaDB:BOVATA_037160"/>
<proteinExistence type="predicted"/>
<organism evidence="2 3">
    <name type="scientific">Babesia ovata</name>
    <dbReference type="NCBI Taxonomy" id="189622"/>
    <lineage>
        <taxon>Eukaryota</taxon>
        <taxon>Sar</taxon>
        <taxon>Alveolata</taxon>
        <taxon>Apicomplexa</taxon>
        <taxon>Aconoidasida</taxon>
        <taxon>Piroplasmida</taxon>
        <taxon>Babesiidae</taxon>
        <taxon>Babesia</taxon>
    </lineage>
</organism>
<protein>
    <submittedName>
        <fullName evidence="2">Membrane skeletal protein</fullName>
    </submittedName>
</protein>
<dbReference type="InterPro" id="IPR022086">
    <property type="entry name" value="IMCp"/>
</dbReference>
<comment type="caution">
    <text evidence="2">The sequence shown here is derived from an EMBL/GenBank/DDBJ whole genome shotgun (WGS) entry which is preliminary data.</text>
</comment>
<gene>
    <name evidence="2" type="ORF">BOVATA_037160</name>
</gene>
<dbReference type="Proteomes" id="UP000236319">
    <property type="component" value="Unassembled WGS sequence"/>
</dbReference>